<evidence type="ECO:0008006" key="4">
    <source>
        <dbReference type="Google" id="ProtNLM"/>
    </source>
</evidence>
<name>A0ABV9LYQ8_9ALTE</name>
<feature type="chain" id="PRO_5046280717" description="Lipoprotein" evidence="1">
    <location>
        <begin position="26"/>
        <end position="429"/>
    </location>
</feature>
<evidence type="ECO:0000313" key="3">
    <source>
        <dbReference type="Proteomes" id="UP001595897"/>
    </source>
</evidence>
<evidence type="ECO:0000256" key="1">
    <source>
        <dbReference type="SAM" id="SignalP"/>
    </source>
</evidence>
<proteinExistence type="predicted"/>
<dbReference type="RefSeq" id="WP_382409276.1">
    <property type="nucleotide sequence ID" value="NZ_JBHSGU010000005.1"/>
</dbReference>
<organism evidence="2 3">
    <name type="scientific">Glaciecola siphonariae</name>
    <dbReference type="NCBI Taxonomy" id="521012"/>
    <lineage>
        <taxon>Bacteria</taxon>
        <taxon>Pseudomonadati</taxon>
        <taxon>Pseudomonadota</taxon>
        <taxon>Gammaproteobacteria</taxon>
        <taxon>Alteromonadales</taxon>
        <taxon>Alteromonadaceae</taxon>
        <taxon>Glaciecola</taxon>
    </lineage>
</organism>
<feature type="signal peptide" evidence="1">
    <location>
        <begin position="1"/>
        <end position="25"/>
    </location>
</feature>
<evidence type="ECO:0000313" key="2">
    <source>
        <dbReference type="EMBL" id="MFC4701128.1"/>
    </source>
</evidence>
<sequence>MTDKHGKRFARVKLISLFLLSFVLAACQSNANRSQGPLLVGPSAPEVRAQNADANANLQNASVFLDVAIPTFDPGFPMDRNTGEIDYEELDDEGIWPQLRRTEAKLFAVETKKAMQSEKVFGSVVVVPDASTPSDLFVLGTITHSDSEVVGASVTVVDSSGEIWGIQEFKHEVSQNFFRDQRNSGKNPYEPIFKQISGYVVSLLSKLSEQDKQQIKDMSLMRYARYYSPEAFGQYIETDVKRKNGQRYYKFELNGLPDKSDPMLARIEELRAQELLFIDRLQDQYEVFDAQVGPSYQTWQEQTLPELEAAREAAFKRNASAAAGIGLGILAAILAKNSGSSAGQVGAVLGGIGSVVAINEAFKSNSAMKVHNAVIEEQGQAVDLSVGPTEMEFEDNTIELQGTATEQYMQWKTHLRNIYSLESTPDTQL</sequence>
<keyword evidence="3" id="KW-1185">Reference proteome</keyword>
<keyword evidence="1" id="KW-0732">Signal</keyword>
<dbReference type="Proteomes" id="UP001595897">
    <property type="component" value="Unassembled WGS sequence"/>
</dbReference>
<accession>A0ABV9LYQ8</accession>
<dbReference type="PROSITE" id="PS51257">
    <property type="entry name" value="PROKAR_LIPOPROTEIN"/>
    <property type="match status" value="1"/>
</dbReference>
<comment type="caution">
    <text evidence="2">The sequence shown here is derived from an EMBL/GenBank/DDBJ whole genome shotgun (WGS) entry which is preliminary data.</text>
</comment>
<protein>
    <recommendedName>
        <fullName evidence="4">Lipoprotein</fullName>
    </recommendedName>
</protein>
<reference evidence="3" key="1">
    <citation type="journal article" date="2019" name="Int. J. Syst. Evol. Microbiol.">
        <title>The Global Catalogue of Microorganisms (GCM) 10K type strain sequencing project: providing services to taxonomists for standard genome sequencing and annotation.</title>
        <authorList>
            <consortium name="The Broad Institute Genomics Platform"/>
            <consortium name="The Broad Institute Genome Sequencing Center for Infectious Disease"/>
            <person name="Wu L."/>
            <person name="Ma J."/>
        </authorList>
    </citation>
    <scope>NUCLEOTIDE SEQUENCE [LARGE SCALE GENOMIC DNA]</scope>
    <source>
        <strain evidence="3">KACC 12507</strain>
    </source>
</reference>
<gene>
    <name evidence="2" type="ORF">ACFO4O_13220</name>
</gene>
<dbReference type="EMBL" id="JBHSGU010000005">
    <property type="protein sequence ID" value="MFC4701128.1"/>
    <property type="molecule type" value="Genomic_DNA"/>
</dbReference>